<evidence type="ECO:0000256" key="7">
    <source>
        <dbReference type="PIRNR" id="PIRNR037470"/>
    </source>
</evidence>
<organism evidence="11 12">
    <name type="scientific">Diabrotica balteata</name>
    <name type="common">Banded cucumber beetle</name>
    <dbReference type="NCBI Taxonomy" id="107213"/>
    <lineage>
        <taxon>Eukaryota</taxon>
        <taxon>Metazoa</taxon>
        <taxon>Ecdysozoa</taxon>
        <taxon>Arthropoda</taxon>
        <taxon>Hexapoda</taxon>
        <taxon>Insecta</taxon>
        <taxon>Pterygota</taxon>
        <taxon>Neoptera</taxon>
        <taxon>Endopterygota</taxon>
        <taxon>Coleoptera</taxon>
        <taxon>Polyphaga</taxon>
        <taxon>Cucujiformia</taxon>
        <taxon>Chrysomeloidea</taxon>
        <taxon>Chrysomelidae</taxon>
        <taxon>Galerucinae</taxon>
        <taxon>Diabroticina</taxon>
        <taxon>Diabroticites</taxon>
        <taxon>Diabrotica</taxon>
    </lineage>
</organism>
<dbReference type="Pfam" id="PF13499">
    <property type="entry name" value="EF-hand_7"/>
    <property type="match status" value="1"/>
</dbReference>
<dbReference type="SUPFAM" id="SSF144091">
    <property type="entry name" value="Rhomboid-like"/>
    <property type="match status" value="1"/>
</dbReference>
<evidence type="ECO:0000256" key="1">
    <source>
        <dbReference type="ARBA" id="ARBA00004141"/>
    </source>
</evidence>
<feature type="active site" description="Nucleophile" evidence="8">
    <location>
        <position position="260"/>
    </location>
</feature>
<reference evidence="11" key="1">
    <citation type="submission" date="2022-01" db="EMBL/GenBank/DDBJ databases">
        <authorList>
            <person name="King R."/>
        </authorList>
    </citation>
    <scope>NUCLEOTIDE SEQUENCE</scope>
</reference>
<dbReference type="InterPro" id="IPR011992">
    <property type="entry name" value="EF-hand-dom_pair"/>
</dbReference>
<dbReference type="SUPFAM" id="SSF47473">
    <property type="entry name" value="EF-hand"/>
    <property type="match status" value="1"/>
</dbReference>
<dbReference type="GO" id="GO:0004252">
    <property type="term" value="F:serine-type endopeptidase activity"/>
    <property type="evidence" value="ECO:0007669"/>
    <property type="project" value="UniProtKB-UniRule"/>
</dbReference>
<evidence type="ECO:0000313" key="11">
    <source>
        <dbReference type="EMBL" id="CAG9830263.1"/>
    </source>
</evidence>
<sequence>MARYESENIPMENIGYTDSRHWAIFEQCDTDKNGYITVDELAVFISTHETSCNFIPRRVIKKIYQNADKDKDQKLSFQEFVNLVESQDFQSLVHKCITTYVHHLIPHPKQEISLRSARSGDTPYYLKRSGDQEGADLCDEYSCFPPPVFMLLISILEFALFITDELTQEGSSLTATGVTGRYLLYDPDKKKEIWRFVTYMFVHIGYNHIITNLVVQLALGIPLEMVNKWWRVLLIYFLGGIAGSLAHSIIDGEIRLGGASGGVYALMTAHLAQVIMNWDSLRFASVQLVVFGLIISIDLGTASYQRYYLQELNGIGVTCHLGGALAGLLVGIYVLRNIHQTTLEKYIWWAALVLYIFLMIGAIVATIVI</sequence>
<feature type="transmembrane region" description="Helical" evidence="9">
    <location>
        <begin position="312"/>
        <end position="334"/>
    </location>
</feature>
<dbReference type="CDD" id="cd00051">
    <property type="entry name" value="EFh"/>
    <property type="match status" value="1"/>
</dbReference>
<name>A0A9N9SXH6_DIABA</name>
<evidence type="ECO:0000256" key="2">
    <source>
        <dbReference type="ARBA" id="ARBA00009045"/>
    </source>
</evidence>
<dbReference type="GO" id="GO:0005509">
    <property type="term" value="F:calcium ion binding"/>
    <property type="evidence" value="ECO:0007669"/>
    <property type="project" value="InterPro"/>
</dbReference>
<feature type="transmembrane region" description="Helical" evidence="9">
    <location>
        <begin position="256"/>
        <end position="275"/>
    </location>
</feature>
<evidence type="ECO:0000256" key="8">
    <source>
        <dbReference type="PIRSR" id="PIRSR037470-50"/>
    </source>
</evidence>
<evidence type="ECO:0000259" key="10">
    <source>
        <dbReference type="PROSITE" id="PS50222"/>
    </source>
</evidence>
<keyword evidence="4" id="KW-0106">Calcium</keyword>
<dbReference type="PIRSF" id="PIRSF037470">
    <property type="entry name" value="Rhomboid"/>
    <property type="match status" value="1"/>
</dbReference>
<dbReference type="Pfam" id="PF01694">
    <property type="entry name" value="Rhomboid"/>
    <property type="match status" value="1"/>
</dbReference>
<comment type="similarity">
    <text evidence="2 7">Belongs to the peptidase S54 family.</text>
</comment>
<proteinExistence type="inferred from homology"/>
<protein>
    <recommendedName>
        <fullName evidence="10">EF-hand domain-containing protein</fullName>
    </recommendedName>
</protein>
<dbReference type="Gene3D" id="1.10.238.10">
    <property type="entry name" value="EF-hand"/>
    <property type="match status" value="1"/>
</dbReference>
<feature type="active site" evidence="8">
    <location>
        <position position="320"/>
    </location>
</feature>
<dbReference type="InterPro" id="IPR051739">
    <property type="entry name" value="Rhomboid_IM_Serine_Proteases"/>
</dbReference>
<dbReference type="PROSITE" id="PS50222">
    <property type="entry name" value="EF_HAND_2"/>
    <property type="match status" value="2"/>
</dbReference>
<feature type="transmembrane region" description="Helical" evidence="9">
    <location>
        <begin position="346"/>
        <end position="368"/>
    </location>
</feature>
<keyword evidence="6 9" id="KW-0472">Membrane</keyword>
<dbReference type="GO" id="GO:0016020">
    <property type="term" value="C:membrane"/>
    <property type="evidence" value="ECO:0007669"/>
    <property type="project" value="UniProtKB-SubCell"/>
</dbReference>
<dbReference type="InterPro" id="IPR022764">
    <property type="entry name" value="Peptidase_S54_rhomboid_dom"/>
</dbReference>
<comment type="subcellular location">
    <subcellularLocation>
        <location evidence="1">Membrane</location>
        <topology evidence="1">Multi-pass membrane protein</topology>
    </subcellularLocation>
</comment>
<evidence type="ECO:0000313" key="12">
    <source>
        <dbReference type="Proteomes" id="UP001153709"/>
    </source>
</evidence>
<dbReference type="InterPro" id="IPR002048">
    <property type="entry name" value="EF_hand_dom"/>
</dbReference>
<evidence type="ECO:0000256" key="6">
    <source>
        <dbReference type="ARBA" id="ARBA00023136"/>
    </source>
</evidence>
<feature type="transmembrane region" description="Helical" evidence="9">
    <location>
        <begin position="281"/>
        <end position="300"/>
    </location>
</feature>
<keyword evidence="3 9" id="KW-0812">Transmembrane</keyword>
<feature type="transmembrane region" description="Helical" evidence="9">
    <location>
        <begin position="196"/>
        <end position="223"/>
    </location>
</feature>
<dbReference type="SMART" id="SM00054">
    <property type="entry name" value="EFh"/>
    <property type="match status" value="2"/>
</dbReference>
<dbReference type="InterPro" id="IPR018247">
    <property type="entry name" value="EF_Hand_1_Ca_BS"/>
</dbReference>
<keyword evidence="12" id="KW-1185">Reference proteome</keyword>
<evidence type="ECO:0000256" key="9">
    <source>
        <dbReference type="SAM" id="Phobius"/>
    </source>
</evidence>
<dbReference type="Gene3D" id="1.20.1540.10">
    <property type="entry name" value="Rhomboid-like"/>
    <property type="match status" value="1"/>
</dbReference>
<feature type="domain" description="EF-hand" evidence="10">
    <location>
        <begin position="16"/>
        <end position="51"/>
    </location>
</feature>
<dbReference type="PANTHER" id="PTHR45840">
    <property type="entry name" value="RHOMBOID-RELATED PROTEIN"/>
    <property type="match status" value="1"/>
</dbReference>
<dbReference type="PANTHER" id="PTHR45840:SF8">
    <property type="entry name" value="RHOMBOID PROTEASE"/>
    <property type="match status" value="1"/>
</dbReference>
<dbReference type="Proteomes" id="UP001153709">
    <property type="component" value="Chromosome 2"/>
</dbReference>
<evidence type="ECO:0000256" key="5">
    <source>
        <dbReference type="ARBA" id="ARBA00022989"/>
    </source>
</evidence>
<evidence type="ECO:0000256" key="3">
    <source>
        <dbReference type="ARBA" id="ARBA00022692"/>
    </source>
</evidence>
<dbReference type="AlphaFoldDB" id="A0A9N9SXH6"/>
<feature type="transmembrane region" description="Helical" evidence="9">
    <location>
        <begin position="229"/>
        <end position="249"/>
    </location>
</feature>
<evidence type="ECO:0000256" key="4">
    <source>
        <dbReference type="ARBA" id="ARBA00022837"/>
    </source>
</evidence>
<dbReference type="EMBL" id="OU898277">
    <property type="protein sequence ID" value="CAG9830263.1"/>
    <property type="molecule type" value="Genomic_DNA"/>
</dbReference>
<feature type="domain" description="EF-hand" evidence="10">
    <location>
        <begin position="55"/>
        <end position="90"/>
    </location>
</feature>
<keyword evidence="5 9" id="KW-1133">Transmembrane helix</keyword>
<accession>A0A9N9SXH6</accession>
<dbReference type="InterPro" id="IPR035952">
    <property type="entry name" value="Rhomboid-like_sf"/>
</dbReference>
<dbReference type="PROSITE" id="PS00018">
    <property type="entry name" value="EF_HAND_1"/>
    <property type="match status" value="2"/>
</dbReference>
<gene>
    <name evidence="11" type="ORF">DIABBA_LOCUS3984</name>
</gene>
<dbReference type="InterPro" id="IPR017213">
    <property type="entry name" value="Peptidase_S54_rhomboid_met"/>
</dbReference>
<dbReference type="OrthoDB" id="418595at2759"/>